<name>A0A3N4VDF7_9RHOB</name>
<proteinExistence type="predicted"/>
<feature type="domain" description="T6SS Phospholipase effector Tle1-like catalytic" evidence="1">
    <location>
        <begin position="35"/>
        <end position="288"/>
    </location>
</feature>
<evidence type="ECO:0000313" key="2">
    <source>
        <dbReference type="EMBL" id="RPE70974.1"/>
    </source>
</evidence>
<evidence type="ECO:0000313" key="3">
    <source>
        <dbReference type="Proteomes" id="UP000269689"/>
    </source>
</evidence>
<dbReference type="Proteomes" id="UP000269689">
    <property type="component" value="Unassembled WGS sequence"/>
</dbReference>
<dbReference type="AlphaFoldDB" id="A0A3N4VDF7"/>
<dbReference type="RefSeq" id="WP_246002123.1">
    <property type="nucleotide sequence ID" value="NZ_RKQK01000001.1"/>
</dbReference>
<comment type="caution">
    <text evidence="2">The sequence shown here is derived from an EMBL/GenBank/DDBJ whole genome shotgun (WGS) entry which is preliminary data.</text>
</comment>
<dbReference type="InterPro" id="IPR018712">
    <property type="entry name" value="Tle1-like_cat"/>
</dbReference>
<dbReference type="Pfam" id="PF09994">
    <property type="entry name" value="T6SS_Tle1-like_cat"/>
    <property type="match status" value="1"/>
</dbReference>
<organism evidence="2 3">
    <name type="scientific">Pacificibacter maritimus</name>
    <dbReference type="NCBI Taxonomy" id="762213"/>
    <lineage>
        <taxon>Bacteria</taxon>
        <taxon>Pseudomonadati</taxon>
        <taxon>Pseudomonadota</taxon>
        <taxon>Alphaproteobacteria</taxon>
        <taxon>Rhodobacterales</taxon>
        <taxon>Roseobacteraceae</taxon>
        <taxon>Pacificibacter</taxon>
    </lineage>
</organism>
<sequence length="346" mass="39330">MPIKSVVRRLWHLLDFKKQVTTSGGVHGRGPISHVIIMDGTLSSLEPGFETNAGLTYKLCAEAADIGGEGSNMLVRYEAGIQWRTWRDTMSVIEGRGINKQIMRVYGGLASRYRAGDKIYLFGYSRGGYAVRSLAGFIDKVGLLEADKATERNIRTAYRHYQKDPLSDSARQFAKANCHETISIDMLGIWDTVAAVGMHFPVIWRFSKVFHEFYDNKPPLCAKRVYHALAYHERRRAYQPVMFETNPEAHQVLEQMWFRGSHSDVGGQLSGHNPERKLSNATMVWMLEKAVHAGLTLPADWRSRYLADPNGRSIGMSKGWGKFFWLRRKRIVGRDPSETLHPTLKQ</sequence>
<evidence type="ECO:0000259" key="1">
    <source>
        <dbReference type="Pfam" id="PF09994"/>
    </source>
</evidence>
<dbReference type="PANTHER" id="PTHR33840">
    <property type="match status" value="1"/>
</dbReference>
<dbReference type="EMBL" id="RKQK01000001">
    <property type="protein sequence ID" value="RPE70974.1"/>
    <property type="molecule type" value="Genomic_DNA"/>
</dbReference>
<gene>
    <name evidence="2" type="ORF">EDD53_0086</name>
</gene>
<keyword evidence="3" id="KW-1185">Reference proteome</keyword>
<accession>A0A3N4VDF7</accession>
<reference evidence="2 3" key="1">
    <citation type="submission" date="2018-11" db="EMBL/GenBank/DDBJ databases">
        <title>Genomic Encyclopedia of Type Strains, Phase IV (KMG-IV): sequencing the most valuable type-strain genomes for metagenomic binning, comparative biology and taxonomic classification.</title>
        <authorList>
            <person name="Goeker M."/>
        </authorList>
    </citation>
    <scope>NUCLEOTIDE SEQUENCE [LARGE SCALE GENOMIC DNA]</scope>
    <source>
        <strain evidence="2 3">DSM 104731</strain>
    </source>
</reference>
<protein>
    <submittedName>
        <fullName evidence="2">Uncharacterized protein (DUF2235 family)</fullName>
    </submittedName>
</protein>
<dbReference type="PANTHER" id="PTHR33840:SF1">
    <property type="entry name" value="TLE1 PHOSPHOLIPASE DOMAIN-CONTAINING PROTEIN"/>
    <property type="match status" value="1"/>
</dbReference>